<dbReference type="FunFam" id="3.30.70.260:FF:000012">
    <property type="entry name" value="Prephenate dehydratase"/>
    <property type="match status" value="1"/>
</dbReference>
<evidence type="ECO:0000256" key="19">
    <source>
        <dbReference type="PIRSR" id="PIRSR001500-2"/>
    </source>
</evidence>
<feature type="domain" description="Prephenate dehydratase" evidence="21">
    <location>
        <begin position="132"/>
        <end position="307"/>
    </location>
</feature>
<dbReference type="SMART" id="SM00830">
    <property type="entry name" value="CM_2"/>
    <property type="match status" value="1"/>
</dbReference>
<keyword evidence="14" id="KW-0456">Lyase</keyword>
<dbReference type="STRING" id="644282.Deba_0479"/>
<keyword evidence="13" id="KW-0413">Isomerase</keyword>
<dbReference type="AlphaFoldDB" id="E1QE66"/>
<dbReference type="SUPFAM" id="SSF48600">
    <property type="entry name" value="Chorismate mutase II"/>
    <property type="match status" value="1"/>
</dbReference>
<evidence type="ECO:0000256" key="18">
    <source>
        <dbReference type="ARBA" id="ARBA00047848"/>
    </source>
</evidence>
<dbReference type="CDD" id="cd13630">
    <property type="entry name" value="PBP2_PDT_1"/>
    <property type="match status" value="1"/>
</dbReference>
<dbReference type="PROSITE" id="PS51671">
    <property type="entry name" value="ACT"/>
    <property type="match status" value="1"/>
</dbReference>
<evidence type="ECO:0000256" key="6">
    <source>
        <dbReference type="ARBA" id="ARBA00012404"/>
    </source>
</evidence>
<evidence type="ECO:0000256" key="17">
    <source>
        <dbReference type="ARBA" id="ARBA00031520"/>
    </source>
</evidence>
<feature type="domain" description="Chorismate mutase" evidence="20">
    <location>
        <begin position="42"/>
        <end position="132"/>
    </location>
</feature>
<dbReference type="CDD" id="cd04905">
    <property type="entry name" value="ACT_CM-PDT"/>
    <property type="match status" value="1"/>
</dbReference>
<evidence type="ECO:0000256" key="11">
    <source>
        <dbReference type="ARBA" id="ARBA00023141"/>
    </source>
</evidence>
<gene>
    <name evidence="23" type="ordered locus">Deba_0479</name>
</gene>
<evidence type="ECO:0000259" key="20">
    <source>
        <dbReference type="PROSITE" id="PS51168"/>
    </source>
</evidence>
<dbReference type="InterPro" id="IPR036979">
    <property type="entry name" value="CM_dom_sf"/>
</dbReference>
<dbReference type="HOGENOM" id="CLU_035008_0_1_7"/>
<name>E1QE66_DESB2</name>
<dbReference type="InterPro" id="IPR008242">
    <property type="entry name" value="Chor_mutase/pphenate_deHydtase"/>
</dbReference>
<dbReference type="eggNOG" id="COG0077">
    <property type="taxonomic scope" value="Bacteria"/>
</dbReference>
<dbReference type="Gene3D" id="3.30.70.260">
    <property type="match status" value="1"/>
</dbReference>
<dbReference type="PANTHER" id="PTHR21022:SF19">
    <property type="entry name" value="PREPHENATE DEHYDRATASE-RELATED"/>
    <property type="match status" value="1"/>
</dbReference>
<evidence type="ECO:0000256" key="4">
    <source>
        <dbReference type="ARBA" id="ARBA00004741"/>
    </source>
</evidence>
<dbReference type="Gene3D" id="1.20.59.10">
    <property type="entry name" value="Chorismate mutase"/>
    <property type="match status" value="1"/>
</dbReference>
<organism evidence="23 24">
    <name type="scientific">Desulfarculus baarsii (strain ATCC 33931 / DSM 2075 / LMG 7858 / VKM B-1802 / 2st14)</name>
    <dbReference type="NCBI Taxonomy" id="644282"/>
    <lineage>
        <taxon>Bacteria</taxon>
        <taxon>Pseudomonadati</taxon>
        <taxon>Thermodesulfobacteriota</taxon>
        <taxon>Desulfarculia</taxon>
        <taxon>Desulfarculales</taxon>
        <taxon>Desulfarculaceae</taxon>
        <taxon>Desulfarculus</taxon>
    </lineage>
</organism>
<dbReference type="PROSITE" id="PS51168">
    <property type="entry name" value="CHORISMATE_MUT_2"/>
    <property type="match status" value="1"/>
</dbReference>
<evidence type="ECO:0000256" key="9">
    <source>
        <dbReference type="ARBA" id="ARBA00022490"/>
    </source>
</evidence>
<dbReference type="GO" id="GO:0046417">
    <property type="term" value="P:chorismate metabolic process"/>
    <property type="evidence" value="ECO:0007669"/>
    <property type="project" value="InterPro"/>
</dbReference>
<dbReference type="GO" id="GO:0004664">
    <property type="term" value="F:prephenate dehydratase activity"/>
    <property type="evidence" value="ECO:0007669"/>
    <property type="project" value="UniProtKB-EC"/>
</dbReference>
<dbReference type="InterPro" id="IPR002912">
    <property type="entry name" value="ACT_dom"/>
</dbReference>
<dbReference type="GO" id="GO:0004106">
    <property type="term" value="F:chorismate mutase activity"/>
    <property type="evidence" value="ECO:0007669"/>
    <property type="project" value="UniProtKB-EC"/>
</dbReference>
<evidence type="ECO:0000256" key="13">
    <source>
        <dbReference type="ARBA" id="ARBA00023235"/>
    </source>
</evidence>
<dbReference type="InterPro" id="IPR036263">
    <property type="entry name" value="Chorismate_II_sf"/>
</dbReference>
<dbReference type="InterPro" id="IPR018528">
    <property type="entry name" value="Preph_deHydtase_CS"/>
</dbReference>
<dbReference type="EC" id="4.2.1.51" evidence="7"/>
<evidence type="ECO:0000256" key="8">
    <source>
        <dbReference type="ARBA" id="ARBA00014401"/>
    </source>
</evidence>
<dbReference type="SUPFAM" id="SSF53850">
    <property type="entry name" value="Periplasmic binding protein-like II"/>
    <property type="match status" value="1"/>
</dbReference>
<accession>E1QE66</accession>
<sequence length="410" mass="45195">MTDRTPFFAGLTLGLAGGRNRRPNQKAAHLRPVYPPRQENHDMVADQINQQRQRIDEIDRQIVDLLNERALCAMAIGRSKNAGGLPEFAPEREQAIIDALERHNQGPLSGQSLRGIFAEIISACRAVQRPLRVAFLGPATTFSHQAAMRHFGSSCEFAPHRSIIDVFHEVERSHAQVGVVPVENSSEGQVSVTLDLFLESDLNVCGEIYARISQVLMSKEAAIEGIQRVYSHPQALNQCRNWLARNMPMATLIESTSTAAAAQKAAQEDGSAAVGSILAARQGGLNALAIDIQDNPHNTTRFFVIGRQKCPPTGNDKTSILFVTHHKPGMLFSALKHFADSGINLTRIESRPLKNTPWEYVFFIDMAGHVEDAQVRQVINTLDEETRLLKVLGSYPMGEPEAWNGAEQAV</sequence>
<evidence type="ECO:0000256" key="7">
    <source>
        <dbReference type="ARBA" id="ARBA00013147"/>
    </source>
</evidence>
<dbReference type="Gene3D" id="3.40.190.10">
    <property type="entry name" value="Periplasmic binding protein-like II"/>
    <property type="match status" value="2"/>
</dbReference>
<dbReference type="PROSITE" id="PS51171">
    <property type="entry name" value="PREPHENATE_DEHYDR_3"/>
    <property type="match status" value="1"/>
</dbReference>
<dbReference type="eggNOG" id="COG1605">
    <property type="taxonomic scope" value="Bacteria"/>
</dbReference>
<evidence type="ECO:0000256" key="5">
    <source>
        <dbReference type="ARBA" id="ARBA00004817"/>
    </source>
</evidence>
<dbReference type="InterPro" id="IPR045865">
    <property type="entry name" value="ACT-like_dom_sf"/>
</dbReference>
<dbReference type="EC" id="5.4.99.5" evidence="6"/>
<feature type="domain" description="ACT" evidence="22">
    <location>
        <begin position="319"/>
        <end position="396"/>
    </location>
</feature>
<dbReference type="NCBIfam" id="NF008865">
    <property type="entry name" value="PRK11898.1"/>
    <property type="match status" value="1"/>
</dbReference>
<dbReference type="PROSITE" id="PS00858">
    <property type="entry name" value="PREPHENATE_DEHYDR_2"/>
    <property type="match status" value="1"/>
</dbReference>
<keyword evidence="24" id="KW-1185">Reference proteome</keyword>
<keyword evidence="15" id="KW-0511">Multifunctional enzyme</keyword>
<comment type="subcellular location">
    <subcellularLocation>
        <location evidence="3">Cytoplasm</location>
    </subcellularLocation>
</comment>
<keyword evidence="10" id="KW-0028">Amino-acid biosynthesis</keyword>
<comment type="function">
    <text evidence="2">Catalyzes the Claisen rearrangement of chorismate to prephenate and the decarboxylation/dehydration of prephenate to phenylpyruvate.</text>
</comment>
<dbReference type="InterPro" id="IPR002701">
    <property type="entry name" value="CM_II_prokaryot"/>
</dbReference>
<evidence type="ECO:0000313" key="23">
    <source>
        <dbReference type="EMBL" id="ADK83852.1"/>
    </source>
</evidence>
<dbReference type="GO" id="GO:0005737">
    <property type="term" value="C:cytoplasm"/>
    <property type="evidence" value="ECO:0007669"/>
    <property type="project" value="UniProtKB-SubCell"/>
</dbReference>
<comment type="catalytic activity">
    <reaction evidence="1">
        <text>chorismate = prephenate</text>
        <dbReference type="Rhea" id="RHEA:13897"/>
        <dbReference type="ChEBI" id="CHEBI:29748"/>
        <dbReference type="ChEBI" id="CHEBI:29934"/>
        <dbReference type="EC" id="5.4.99.5"/>
    </reaction>
</comment>
<evidence type="ECO:0000256" key="3">
    <source>
        <dbReference type="ARBA" id="ARBA00004496"/>
    </source>
</evidence>
<evidence type="ECO:0000256" key="12">
    <source>
        <dbReference type="ARBA" id="ARBA00023222"/>
    </source>
</evidence>
<comment type="catalytic activity">
    <reaction evidence="18">
        <text>prephenate + H(+) = 3-phenylpyruvate + CO2 + H2O</text>
        <dbReference type="Rhea" id="RHEA:21648"/>
        <dbReference type="ChEBI" id="CHEBI:15377"/>
        <dbReference type="ChEBI" id="CHEBI:15378"/>
        <dbReference type="ChEBI" id="CHEBI:16526"/>
        <dbReference type="ChEBI" id="CHEBI:18005"/>
        <dbReference type="ChEBI" id="CHEBI:29934"/>
        <dbReference type="EC" id="4.2.1.51"/>
    </reaction>
</comment>
<dbReference type="InterPro" id="IPR001086">
    <property type="entry name" value="Preph_deHydtase"/>
</dbReference>
<feature type="site" description="Essential for prephenate dehydratase activity" evidence="19">
    <location>
        <position position="300"/>
    </location>
</feature>
<evidence type="ECO:0000256" key="10">
    <source>
        <dbReference type="ARBA" id="ARBA00022605"/>
    </source>
</evidence>
<evidence type="ECO:0000256" key="14">
    <source>
        <dbReference type="ARBA" id="ARBA00023239"/>
    </source>
</evidence>
<keyword evidence="11" id="KW-0057">Aromatic amino acid biosynthesis</keyword>
<evidence type="ECO:0000256" key="16">
    <source>
        <dbReference type="ARBA" id="ARBA00031175"/>
    </source>
</evidence>
<evidence type="ECO:0000259" key="21">
    <source>
        <dbReference type="PROSITE" id="PS51171"/>
    </source>
</evidence>
<evidence type="ECO:0000256" key="2">
    <source>
        <dbReference type="ARBA" id="ARBA00002364"/>
    </source>
</evidence>
<dbReference type="EMBL" id="CP002085">
    <property type="protein sequence ID" value="ADK83852.1"/>
    <property type="molecule type" value="Genomic_DNA"/>
</dbReference>
<evidence type="ECO:0000256" key="15">
    <source>
        <dbReference type="ARBA" id="ARBA00023268"/>
    </source>
</evidence>
<dbReference type="Pfam" id="PF01842">
    <property type="entry name" value="ACT"/>
    <property type="match status" value="1"/>
</dbReference>
<dbReference type="KEGG" id="dbr:Deba_0479"/>
<comment type="pathway">
    <text evidence="4">Amino-acid biosynthesis; L-phenylalanine biosynthesis; phenylpyruvate from prephenate: step 1/1.</text>
</comment>
<dbReference type="PIRSF" id="PIRSF001500">
    <property type="entry name" value="Chor_mut_pdt_Ppr"/>
    <property type="match status" value="1"/>
</dbReference>
<dbReference type="Proteomes" id="UP000009047">
    <property type="component" value="Chromosome"/>
</dbReference>
<evidence type="ECO:0000256" key="1">
    <source>
        <dbReference type="ARBA" id="ARBA00000824"/>
    </source>
</evidence>
<evidence type="ECO:0000259" key="22">
    <source>
        <dbReference type="PROSITE" id="PS51671"/>
    </source>
</evidence>
<keyword evidence="12" id="KW-0584">Phenylalanine biosynthesis</keyword>
<dbReference type="Pfam" id="PF01817">
    <property type="entry name" value="CM_2"/>
    <property type="match status" value="1"/>
</dbReference>
<comment type="pathway">
    <text evidence="5">Metabolic intermediate biosynthesis; prephenate biosynthesis; prephenate from chorismate: step 1/1.</text>
</comment>
<keyword evidence="9" id="KW-0963">Cytoplasm</keyword>
<proteinExistence type="predicted"/>
<reference evidence="23 24" key="1">
    <citation type="journal article" date="2010" name="Stand. Genomic Sci.">
        <title>Complete genome sequence of Desulfarculus baarsii type strain (2st14).</title>
        <authorList>
            <person name="Sun H."/>
            <person name="Spring S."/>
            <person name="Lapidus A."/>
            <person name="Davenport K."/>
            <person name="Del Rio T.G."/>
            <person name="Tice H."/>
            <person name="Nolan M."/>
            <person name="Copeland A."/>
            <person name="Cheng J.F."/>
            <person name="Lucas S."/>
            <person name="Tapia R."/>
            <person name="Goodwin L."/>
            <person name="Pitluck S."/>
            <person name="Ivanova N."/>
            <person name="Pagani I."/>
            <person name="Mavromatis K."/>
            <person name="Ovchinnikova G."/>
            <person name="Pati A."/>
            <person name="Chen A."/>
            <person name="Palaniappan K."/>
            <person name="Hauser L."/>
            <person name="Chang Y.J."/>
            <person name="Jeffries C.D."/>
            <person name="Detter J.C."/>
            <person name="Han C."/>
            <person name="Rohde M."/>
            <person name="Brambilla E."/>
            <person name="Goker M."/>
            <person name="Woyke T."/>
            <person name="Bristow J."/>
            <person name="Eisen J.A."/>
            <person name="Markowitz V."/>
            <person name="Hugenholtz P."/>
            <person name="Kyrpides N.C."/>
            <person name="Klenk H.P."/>
            <person name="Land M."/>
        </authorList>
    </citation>
    <scope>NUCLEOTIDE SEQUENCE [LARGE SCALE GENOMIC DNA]</scope>
    <source>
        <strain evidence="24">ATCC 33931 / DSM 2075 / LMG 7858 / VKM B-1802 / 2st14</strain>
    </source>
</reference>
<dbReference type="FunFam" id="3.40.190.10:FF:000029">
    <property type="entry name" value="Chorismate mutase/Prephenate dehydratase"/>
    <property type="match status" value="1"/>
</dbReference>
<dbReference type="GO" id="GO:0009094">
    <property type="term" value="P:L-phenylalanine biosynthetic process"/>
    <property type="evidence" value="ECO:0007669"/>
    <property type="project" value="UniProtKB-UniPathway"/>
</dbReference>
<evidence type="ECO:0000313" key="24">
    <source>
        <dbReference type="Proteomes" id="UP000009047"/>
    </source>
</evidence>
<dbReference type="Pfam" id="PF00800">
    <property type="entry name" value="PDT"/>
    <property type="match status" value="1"/>
</dbReference>
<dbReference type="UniPathway" id="UPA00120">
    <property type="reaction ID" value="UER00203"/>
</dbReference>
<protein>
    <recommendedName>
        <fullName evidence="8">Bifunctional chorismate mutase/prephenate dehydratase</fullName>
        <ecNumber evidence="7">4.2.1.51</ecNumber>
        <ecNumber evidence="6">5.4.99.5</ecNumber>
    </recommendedName>
    <alternativeName>
        <fullName evidence="17">Chorismate mutase-prephenate dehydratase</fullName>
    </alternativeName>
    <alternativeName>
        <fullName evidence="16">p-protein</fullName>
    </alternativeName>
</protein>
<dbReference type="SUPFAM" id="SSF55021">
    <property type="entry name" value="ACT-like"/>
    <property type="match status" value="1"/>
</dbReference>
<dbReference type="PANTHER" id="PTHR21022">
    <property type="entry name" value="PREPHENATE DEHYDRATASE P PROTEIN"/>
    <property type="match status" value="1"/>
</dbReference>
<dbReference type="UniPathway" id="UPA00121">
    <property type="reaction ID" value="UER00345"/>
</dbReference>
<dbReference type="RefSeq" id="WP_013257308.1">
    <property type="nucleotide sequence ID" value="NC_014365.1"/>
</dbReference>